<gene>
    <name evidence="3" type="ORF">CC86DRAFT_383488</name>
</gene>
<dbReference type="InterPro" id="IPR053178">
    <property type="entry name" value="Osmoadaptation_assoc"/>
</dbReference>
<dbReference type="PROSITE" id="PS50048">
    <property type="entry name" value="ZN2_CY6_FUNGAL_2"/>
    <property type="match status" value="1"/>
</dbReference>
<name>A0A6A6ZWD3_9PLEO</name>
<dbReference type="GO" id="GO:0000981">
    <property type="term" value="F:DNA-binding transcription factor activity, RNA polymerase II-specific"/>
    <property type="evidence" value="ECO:0007669"/>
    <property type="project" value="InterPro"/>
</dbReference>
<evidence type="ECO:0000259" key="2">
    <source>
        <dbReference type="PROSITE" id="PS50048"/>
    </source>
</evidence>
<dbReference type="InterPro" id="IPR036864">
    <property type="entry name" value="Zn2-C6_fun-type_DNA-bd_sf"/>
</dbReference>
<dbReference type="PANTHER" id="PTHR38111">
    <property type="entry name" value="ZN(2)-C6 FUNGAL-TYPE DOMAIN-CONTAINING PROTEIN-RELATED"/>
    <property type="match status" value="1"/>
</dbReference>
<protein>
    <recommendedName>
        <fullName evidence="2">Zn(2)-C6 fungal-type domain-containing protein</fullName>
    </recommendedName>
</protein>
<dbReference type="InterPro" id="IPR021858">
    <property type="entry name" value="Fun_TF"/>
</dbReference>
<evidence type="ECO:0000313" key="3">
    <source>
        <dbReference type="EMBL" id="KAF2824687.1"/>
    </source>
</evidence>
<dbReference type="Pfam" id="PF00172">
    <property type="entry name" value="Zn_clus"/>
    <property type="match status" value="1"/>
</dbReference>
<dbReference type="Proteomes" id="UP000799424">
    <property type="component" value="Unassembled WGS sequence"/>
</dbReference>
<dbReference type="EMBL" id="MU006229">
    <property type="protein sequence ID" value="KAF2824687.1"/>
    <property type="molecule type" value="Genomic_DNA"/>
</dbReference>
<proteinExistence type="predicted"/>
<keyword evidence="1" id="KW-0539">Nucleus</keyword>
<dbReference type="GO" id="GO:0008270">
    <property type="term" value="F:zinc ion binding"/>
    <property type="evidence" value="ECO:0007669"/>
    <property type="project" value="InterPro"/>
</dbReference>
<dbReference type="OrthoDB" id="5126878at2759"/>
<dbReference type="SMART" id="SM00066">
    <property type="entry name" value="GAL4"/>
    <property type="match status" value="1"/>
</dbReference>
<dbReference type="Pfam" id="PF11951">
    <property type="entry name" value="Fungal_trans_2"/>
    <property type="match status" value="1"/>
</dbReference>
<dbReference type="SUPFAM" id="SSF57701">
    <property type="entry name" value="Zn2/Cys6 DNA-binding domain"/>
    <property type="match status" value="1"/>
</dbReference>
<dbReference type="InterPro" id="IPR001138">
    <property type="entry name" value="Zn2Cys6_DnaBD"/>
</dbReference>
<dbReference type="AlphaFoldDB" id="A0A6A6ZWD3"/>
<feature type="domain" description="Zn(2)-C6 fungal-type" evidence="2">
    <location>
        <begin position="10"/>
        <end position="38"/>
    </location>
</feature>
<dbReference type="CDD" id="cd00067">
    <property type="entry name" value="GAL4"/>
    <property type="match status" value="1"/>
</dbReference>
<accession>A0A6A6ZWD3</accession>
<dbReference type="PANTHER" id="PTHR38111:SF2">
    <property type="entry name" value="FINGER DOMAIN PROTEIN, PUTATIVE (AFU_ORTHOLOGUE AFUA_1G01560)-RELATED"/>
    <property type="match status" value="1"/>
</dbReference>
<sequence>MVTRGGRSKGCSDCRRRKVKCDESRPVCLRCKKRGVDCDGPRYQTWVDQTETFSTQSSSPNKLTKITRPVELSFIAFEDNICLAYTRKKLFRGGLVEVACDKIDWRENSSTFLKDPSLALLRKAILSLSVTFFGSQHHDARITTQGYDQYGEVLQQLNTALTIPEQQTTNETLLTALTCMLLEIFLPTGPSNFLKHQRGIDAIMSLRGPPTETTGDTATIFQGLRIISIIGALVDARPSIYAKDEWKHAPMPYTDGIGMLKAEIFTVLAECTQLMSDRDTLVASSAGPRDCETLLARLDHTMSDLCALYPLWVRTNNDQMQLAGNMSRMADELGIANHLSATAYMLYHTVHICILQIRDSLDPSSNNMKLRNEAASKIASVLEIKECEKREGFAESNTIGFVATKVAWQALGGFSTPEGRRLARAVGSAVDGVSRSPGDSPSAWSYVSDATQAGLQDAAFAAWVVTVT</sequence>
<organism evidence="3 4">
    <name type="scientific">Ophiobolus disseminans</name>
    <dbReference type="NCBI Taxonomy" id="1469910"/>
    <lineage>
        <taxon>Eukaryota</taxon>
        <taxon>Fungi</taxon>
        <taxon>Dikarya</taxon>
        <taxon>Ascomycota</taxon>
        <taxon>Pezizomycotina</taxon>
        <taxon>Dothideomycetes</taxon>
        <taxon>Pleosporomycetidae</taxon>
        <taxon>Pleosporales</taxon>
        <taxon>Pleosporineae</taxon>
        <taxon>Phaeosphaeriaceae</taxon>
        <taxon>Ophiobolus</taxon>
    </lineage>
</organism>
<evidence type="ECO:0000313" key="4">
    <source>
        <dbReference type="Proteomes" id="UP000799424"/>
    </source>
</evidence>
<dbReference type="Gene3D" id="4.10.240.10">
    <property type="entry name" value="Zn(2)-C6 fungal-type DNA-binding domain"/>
    <property type="match status" value="1"/>
</dbReference>
<keyword evidence="4" id="KW-1185">Reference proteome</keyword>
<evidence type="ECO:0000256" key="1">
    <source>
        <dbReference type="ARBA" id="ARBA00023242"/>
    </source>
</evidence>
<reference evidence="3" key="1">
    <citation type="journal article" date="2020" name="Stud. Mycol.">
        <title>101 Dothideomycetes genomes: a test case for predicting lifestyles and emergence of pathogens.</title>
        <authorList>
            <person name="Haridas S."/>
            <person name="Albert R."/>
            <person name="Binder M."/>
            <person name="Bloem J."/>
            <person name="Labutti K."/>
            <person name="Salamov A."/>
            <person name="Andreopoulos B."/>
            <person name="Baker S."/>
            <person name="Barry K."/>
            <person name="Bills G."/>
            <person name="Bluhm B."/>
            <person name="Cannon C."/>
            <person name="Castanera R."/>
            <person name="Culley D."/>
            <person name="Daum C."/>
            <person name="Ezra D."/>
            <person name="Gonzalez J."/>
            <person name="Henrissat B."/>
            <person name="Kuo A."/>
            <person name="Liang C."/>
            <person name="Lipzen A."/>
            <person name="Lutzoni F."/>
            <person name="Magnuson J."/>
            <person name="Mondo S."/>
            <person name="Nolan M."/>
            <person name="Ohm R."/>
            <person name="Pangilinan J."/>
            <person name="Park H.-J."/>
            <person name="Ramirez L."/>
            <person name="Alfaro M."/>
            <person name="Sun H."/>
            <person name="Tritt A."/>
            <person name="Yoshinaga Y."/>
            <person name="Zwiers L.-H."/>
            <person name="Turgeon B."/>
            <person name="Goodwin S."/>
            <person name="Spatafora J."/>
            <person name="Crous P."/>
            <person name="Grigoriev I."/>
        </authorList>
    </citation>
    <scope>NUCLEOTIDE SEQUENCE</scope>
    <source>
        <strain evidence="3">CBS 113818</strain>
    </source>
</reference>
<dbReference type="PROSITE" id="PS00463">
    <property type="entry name" value="ZN2_CY6_FUNGAL_1"/>
    <property type="match status" value="1"/>
</dbReference>